<dbReference type="InterPro" id="IPR036691">
    <property type="entry name" value="Endo/exonu/phosph_ase_sf"/>
</dbReference>
<feature type="compositionally biased region" description="Polar residues" evidence="2">
    <location>
        <begin position="449"/>
        <end position="458"/>
    </location>
</feature>
<gene>
    <name evidence="4" type="ORF">C1SCF055_LOCUS3437</name>
</gene>
<keyword evidence="1" id="KW-0862">Zinc</keyword>
<feature type="region of interest" description="Disordered" evidence="2">
    <location>
        <begin position="429"/>
        <end position="464"/>
    </location>
</feature>
<dbReference type="GO" id="GO:0003676">
    <property type="term" value="F:nucleic acid binding"/>
    <property type="evidence" value="ECO:0007669"/>
    <property type="project" value="InterPro"/>
</dbReference>
<feature type="compositionally biased region" description="Polar residues" evidence="2">
    <location>
        <begin position="75"/>
        <end position="92"/>
    </location>
</feature>
<dbReference type="SUPFAM" id="SSF56219">
    <property type="entry name" value="DNase I-like"/>
    <property type="match status" value="1"/>
</dbReference>
<feature type="region of interest" description="Disordered" evidence="2">
    <location>
        <begin position="329"/>
        <end position="362"/>
    </location>
</feature>
<evidence type="ECO:0000313" key="6">
    <source>
        <dbReference type="Proteomes" id="UP001152797"/>
    </source>
</evidence>
<dbReference type="InterPro" id="IPR012337">
    <property type="entry name" value="RNaseH-like_sf"/>
</dbReference>
<protein>
    <submittedName>
        <fullName evidence="5">C2H2-type domain-containing protein</fullName>
    </submittedName>
</protein>
<dbReference type="PROSITE" id="PS50157">
    <property type="entry name" value="ZINC_FINGER_C2H2_2"/>
    <property type="match status" value="1"/>
</dbReference>
<proteinExistence type="predicted"/>
<dbReference type="Gene3D" id="3.30.420.10">
    <property type="entry name" value="Ribonuclease H-like superfamily/Ribonuclease H"/>
    <property type="match status" value="1"/>
</dbReference>
<keyword evidence="1" id="KW-0479">Metal-binding</keyword>
<dbReference type="Gene3D" id="3.30.160.60">
    <property type="entry name" value="Classic Zinc Finger"/>
    <property type="match status" value="1"/>
</dbReference>
<dbReference type="EMBL" id="CAMXCT020000179">
    <property type="protein sequence ID" value="CAL1128450.1"/>
    <property type="molecule type" value="Genomic_DNA"/>
</dbReference>
<dbReference type="Gene3D" id="3.60.10.10">
    <property type="entry name" value="Endonuclease/exonuclease/phosphatase"/>
    <property type="match status" value="1"/>
</dbReference>
<feature type="compositionally biased region" description="Basic residues" evidence="2">
    <location>
        <begin position="95"/>
        <end position="111"/>
    </location>
</feature>
<feature type="compositionally biased region" description="Polar residues" evidence="2">
    <location>
        <begin position="136"/>
        <end position="154"/>
    </location>
</feature>
<name>A0A9P1BLP7_9DINO</name>
<dbReference type="PANTHER" id="PTHR19446">
    <property type="entry name" value="REVERSE TRANSCRIPTASES"/>
    <property type="match status" value="1"/>
</dbReference>
<dbReference type="GO" id="GO:0008270">
    <property type="term" value="F:zinc ion binding"/>
    <property type="evidence" value="ECO:0007669"/>
    <property type="project" value="UniProtKB-KW"/>
</dbReference>
<keyword evidence="6" id="KW-1185">Reference proteome</keyword>
<dbReference type="Proteomes" id="UP001152797">
    <property type="component" value="Unassembled WGS sequence"/>
</dbReference>
<dbReference type="EMBL" id="CAMXCT010000179">
    <property type="protein sequence ID" value="CAI3975075.1"/>
    <property type="molecule type" value="Genomic_DNA"/>
</dbReference>
<accession>A0A9P1BLP7</accession>
<feature type="domain" description="C2H2-type" evidence="3">
    <location>
        <begin position="2684"/>
        <end position="2707"/>
    </location>
</feature>
<evidence type="ECO:0000259" key="3">
    <source>
        <dbReference type="PROSITE" id="PS50157"/>
    </source>
</evidence>
<feature type="compositionally biased region" description="Acidic residues" evidence="2">
    <location>
        <begin position="431"/>
        <end position="444"/>
    </location>
</feature>
<feature type="region of interest" description="Disordered" evidence="2">
    <location>
        <begin position="983"/>
        <end position="1013"/>
    </location>
</feature>
<organism evidence="4">
    <name type="scientific">Cladocopium goreaui</name>
    <dbReference type="NCBI Taxonomy" id="2562237"/>
    <lineage>
        <taxon>Eukaryota</taxon>
        <taxon>Sar</taxon>
        <taxon>Alveolata</taxon>
        <taxon>Dinophyceae</taxon>
        <taxon>Suessiales</taxon>
        <taxon>Symbiodiniaceae</taxon>
        <taxon>Cladocopium</taxon>
    </lineage>
</organism>
<dbReference type="SUPFAM" id="SSF53098">
    <property type="entry name" value="Ribonuclease H-like"/>
    <property type="match status" value="1"/>
</dbReference>
<feature type="region of interest" description="Disordered" evidence="2">
    <location>
        <begin position="574"/>
        <end position="593"/>
    </location>
</feature>
<evidence type="ECO:0000313" key="5">
    <source>
        <dbReference type="EMBL" id="CAL4762387.1"/>
    </source>
</evidence>
<sequence>MSAEEAYPWVCPCGRLNKKSANQCALCWGHWSKGTKHDVTPKVESYGANAQWDRWDGWNQDWGGWEKDWDDTESVGHSSTSSRGRQVHQTEYSPRGRHKGKGKVKGKGKSKSKSEQTASPFGAGKGGPAPLPAWPSWTNPEVSASPFQNAQSSKSSTMQEMAVHLRAAYKDSEAPADVQAFLDKADKEYSRNNIKSLQAATKNLDHAQKALRDAVNAKKDHRLQWTKHVGEGIKIWEAQLESYRVHQATLSEHAARARSEIETSRRILKEVSENSVKEGHLAIPQPIQEETEDATTDTVVDVEEQKLRDHLQGVLNACAGSLGLQVASTEQQVQEVSDDDKEQGPHNKRPRSVEPAKTGTAGERTYLSPLAAVWDAWSVLRISQDKENQDVMSAVQIGQPSPHNFKNSPMDLQQAFQMQAFHEGHVQHEDGNDEIFGEGVEDSDGYSPGDTSGPSDGQSPIPAGDRQDVILYHLDDNPIRAFINWNSYEEMITEMAHHYGLRREDVEDAYEVTVSPPDIGNEVVPTIVHAFGDIPPESTDRLVLIDIEYHEDVRGLARDRLVEADEATMMQTHPLEGSDAEHPDEARLSQSSDSDNAVQDWFVDLQRIVEVYFQQCDEALQNDFMFSVYTWFIDQETSKLCREPKIAILGDDPLEWKDDLMLLWQYHLVPGNSVLIDLVQPFAQRSRLEEHIAHIILTQRPVNLNSVLFSMEFVDEVQPNVVVTFAAAVPHVCSARDLADHIPLFDAFFLNNRNWVYPEVNNDEQTIATKFGLGIKVQIFADARDDAEEMSDNSILVQKFSSALSANGGSSSSGMEGQDDHGGLKTIGKDCQVPIFVNFSLTEEFIRYIQAVGAQAVPADDNECLLWMGNIAIRSCEPQLEGRCFVGSVVRVRRGRLAFPPEHTVRVGSGDGIVIEVPPTAPSSDVASDTQMISFQADSDALEHPGSYEETLGSTEVVHDEDEGDSTLLLQCLKMVESNIDSCDSDGDVGKGSDQQATLRNHEASDVASTSHVDVSKSSDSSVKWISDTCPDLDASYLFRKIAAANEDALGIGADSQQENDLFAFNPNAREFQPQGAALPEWAQVLEDIYHVWDVHVTHFTWLFRFMNISDGDAIDLIVNRQFVPQNWNPPFIPHAPGAEGLALLQKQAKVIRHRNTDDLETFDIHGSQPRTISIHDALGSDDEDVEGMPFTLAVLINQQQAQQKALVACVIYHKGCASVRVLTLPQNVRTDLLRDVLNIVHGTFVRVNGVIQGVVVALRNGDVLEYHSAEFKAGFLLDKSSTKVQICLDATITSHRPVFDDDGDAFEVLPFPNVRQSLSHGDDWSFCMIPEGTDLHKETFEALHLQQEVYEGSILAHELYVDGATCGDWSAWAVIAVAVTEKGRFFKGCLGDVTETERHSPKWIGAIGHSNVDAELSAMAVASAFASFGSADTYFVIRPDLALSKRFLDIDSTSRQASTLARVVHVLGQSKPDNVQVTEVRAHCGDPWNELADAVAKWVAKRKIAVGSTDWKILHQIAETPSTQKWEWLRWQNAAFAKTMPKLHGDAVWQPTASSKKIGASVASLQQCPNTKQFSLSVATYKGLALDENEVSSVTTGARSLRLDSQFHGRQIAVIGIQESRTAAGIRCTDHYKIFSSGYQQCGRSKHFGCELWVNKFLPIARKDDGSPIRLCDCKVTILSADPRLLVAQLEGPIQIRLIVAHAPCVSAERPFEQVKNWWHELTGKIAIMREMNVVMLIDANAPLAEHETLFFGMHHHEDMNPQGYEFQEFLIANELYVPSTFAGHVGPSATWHHPRGGQLRRDYVLLSKSMYTMCVKSQIWRDFDGGFGHLDHCPAICHLEGVLLFQSQLRKLKWDYDKLHDPAAQKEFAEALKTLPLPSWEVSVDDHSTILESNILQLATQHFGSSKRERVRPTLSGSTIAGIQLKRQALDMARSQGFQDESLVAELKCLEKVVRSMVLADQKKWYADWLDSINDDWAQHDVALVYKKLQRLGRRKKDLSKGPRPLPRLKTSEQGFATTFEECQQVWKKQFAVIEAGIDATELQLAQLHEGGHFDARPDPISCPDPCQILALIRKFKNGKVPGPGLLPVDVIKSGGYEMAQILTPLLTKAVWHMREPLSWKGGLLVPLFKGKGSPAVPSAYRSIFLSDICAKIHHGDVRQRLAEVWNKDASLIQLGGRKGCSTDVAHHLLHAHLAWARAANISCAILFVDLQSAFYSVLRSSFFQGEFHDDAICYAMKQLGITPDEWQEIRSAVASDDATKGLGPHQVGILKDMFSATHFSMQGLEGRTATMRGTRPGDPVADILFNMVFRLVVLDARTKIEASTQMSCFGSPKQAVDVSEQSPVPERGFAEVTFVDDIAYALHSASPDDVISSLQLVASRLHDSAASRGLTINYSVGKTEALIKLAGPGSRSTRHKMWHTHGGKLPIVTEHGVHSLQLVHSYKHLGSYMQDHAVVQKDICYRTAQARKAFGQLHRQFYGKRNVHDRTKSVVFAALVMSRHTYNAHTWAWVTEKDIAHWENGIRSQVAALAKNTLRSVPSFHFSTSEICALIGLNGPKELLHANRLRYVKRAIQSAPAALWALLHANNHENSWLVWLKNSFCWLREHLPRTVLPEFCDVGEMLTFIAIDEKWKGKVKAALKSCLRVTAANAEGKLWTYRMQTRVSQFAKLPDIRPPADEGQWKCNLCAASFGSKKALAVHARHKHQYRTMLKYYVLGDECLACGKKFFSRVRLLAHVGASQTCKDAYYACFVPAAEEVVEKIEDDEREQARALRAQGWKASKAFLPVTRISGPLLPGSGTEGAASMKARWSVRVSETGRAFYGLDGYCEQPLEPSNQGAEILPFLLQTNGGKVSGEARIYEQFGLAAEAAKLHITCFIFVHFFSGYRRKGDLQHCIESHEIVGTQQIFCISVDLCLAKQFSDLTDADTKEFWIKKMRQGQILGVGGGPSCETWSAARHMPDGPSPLRSYDSPWGIAGLTRKQWDQVYTGTKLIQFLIDLLVIASQLGLCGFFEHPQFPVWLMKIRPASVWTLQAMRTLARLECVQICSFDQCVYGLDATKPTTLLLLRLSTFKDVTFTRGLRGRCPHRHQHVPLQGIRQDGSFSTARAKVYPEAMNRAIAVAISWFLTERQLSSSLSMLPMDLQQLNSTEFTDESIVQPDYHR</sequence>
<dbReference type="InterPro" id="IPR036397">
    <property type="entry name" value="RNaseH_sf"/>
</dbReference>
<dbReference type="InterPro" id="IPR013087">
    <property type="entry name" value="Znf_C2H2_type"/>
</dbReference>
<dbReference type="EMBL" id="CAMXCT030000179">
    <property type="protein sequence ID" value="CAL4762387.1"/>
    <property type="molecule type" value="Genomic_DNA"/>
</dbReference>
<evidence type="ECO:0000256" key="1">
    <source>
        <dbReference type="PROSITE-ProRule" id="PRU00042"/>
    </source>
</evidence>
<keyword evidence="1" id="KW-0863">Zinc-finger</keyword>
<comment type="caution">
    <text evidence="4">The sequence shown here is derived from an EMBL/GenBank/DDBJ whole genome shotgun (WGS) entry which is preliminary data.</text>
</comment>
<reference evidence="5 6" key="2">
    <citation type="submission" date="2024-05" db="EMBL/GenBank/DDBJ databases">
        <authorList>
            <person name="Chen Y."/>
            <person name="Shah S."/>
            <person name="Dougan E. K."/>
            <person name="Thang M."/>
            <person name="Chan C."/>
        </authorList>
    </citation>
    <scope>NUCLEOTIDE SEQUENCE [LARGE SCALE GENOMIC DNA]</scope>
</reference>
<dbReference type="PROSITE" id="PS00028">
    <property type="entry name" value="ZINC_FINGER_C2H2_1"/>
    <property type="match status" value="1"/>
</dbReference>
<feature type="region of interest" description="Disordered" evidence="2">
    <location>
        <begin position="65"/>
        <end position="154"/>
    </location>
</feature>
<dbReference type="OrthoDB" id="6770921at2759"/>
<evidence type="ECO:0000256" key="2">
    <source>
        <dbReference type="SAM" id="MobiDB-lite"/>
    </source>
</evidence>
<reference evidence="4" key="1">
    <citation type="submission" date="2022-10" db="EMBL/GenBank/DDBJ databases">
        <authorList>
            <person name="Chen Y."/>
            <person name="Dougan E. K."/>
            <person name="Chan C."/>
            <person name="Rhodes N."/>
            <person name="Thang M."/>
        </authorList>
    </citation>
    <scope>NUCLEOTIDE SEQUENCE</scope>
</reference>
<evidence type="ECO:0000313" key="4">
    <source>
        <dbReference type="EMBL" id="CAI3975075.1"/>
    </source>
</evidence>